<dbReference type="AlphaFoldDB" id="A0A285KT82"/>
<evidence type="ECO:0000313" key="6">
    <source>
        <dbReference type="Proteomes" id="UP000219565"/>
    </source>
</evidence>
<organism evidence="5 6">
    <name type="scientific">Nocardia amikacinitolerans</name>
    <dbReference type="NCBI Taxonomy" id="756689"/>
    <lineage>
        <taxon>Bacteria</taxon>
        <taxon>Bacillati</taxon>
        <taxon>Actinomycetota</taxon>
        <taxon>Actinomycetes</taxon>
        <taxon>Mycobacteriales</taxon>
        <taxon>Nocardiaceae</taxon>
        <taxon>Nocardia</taxon>
    </lineage>
</organism>
<evidence type="ECO:0000259" key="4">
    <source>
        <dbReference type="Pfam" id="PF13472"/>
    </source>
</evidence>
<dbReference type="STRING" id="1379680.GCA_001612615_00425"/>
<evidence type="ECO:0000256" key="1">
    <source>
        <dbReference type="PIRSR" id="PIRSR637460-1"/>
    </source>
</evidence>
<evidence type="ECO:0000256" key="3">
    <source>
        <dbReference type="SAM" id="SignalP"/>
    </source>
</evidence>
<dbReference type="SUPFAM" id="SSF52266">
    <property type="entry name" value="SGNH hydrolase"/>
    <property type="match status" value="1"/>
</dbReference>
<dbReference type="GO" id="GO:0019433">
    <property type="term" value="P:triglyceride catabolic process"/>
    <property type="evidence" value="ECO:0007669"/>
    <property type="project" value="TreeGrafter"/>
</dbReference>
<keyword evidence="2" id="KW-1015">Disulfide bond</keyword>
<dbReference type="InterPro" id="IPR036514">
    <property type="entry name" value="SGNH_hydro_sf"/>
</dbReference>
<dbReference type="InterPro" id="IPR013830">
    <property type="entry name" value="SGNH_hydro"/>
</dbReference>
<dbReference type="RefSeq" id="WP_097244503.1">
    <property type="nucleotide sequence ID" value="NZ_OBEG01000001.1"/>
</dbReference>
<feature type="signal peptide" evidence="3">
    <location>
        <begin position="1"/>
        <end position="31"/>
    </location>
</feature>
<feature type="domain" description="SGNH hydrolase-type esterase" evidence="4">
    <location>
        <begin position="42"/>
        <end position="269"/>
    </location>
</feature>
<reference evidence="5 6" key="1">
    <citation type="submission" date="2017-09" db="EMBL/GenBank/DDBJ databases">
        <authorList>
            <person name="Ehlers B."/>
            <person name="Leendertz F.H."/>
        </authorList>
    </citation>
    <scope>NUCLEOTIDE SEQUENCE [LARGE SCALE GENOMIC DNA]</scope>
    <source>
        <strain evidence="5 6">DSM 45537</strain>
    </source>
</reference>
<evidence type="ECO:0000313" key="5">
    <source>
        <dbReference type="EMBL" id="SNY75872.1"/>
    </source>
</evidence>
<feature type="disulfide bond" evidence="2">
    <location>
        <begin position="192"/>
        <end position="241"/>
    </location>
</feature>
<feature type="active site" evidence="1">
    <location>
        <position position="262"/>
    </location>
</feature>
<evidence type="ECO:0000256" key="2">
    <source>
        <dbReference type="PIRSR" id="PIRSR637460-2"/>
    </source>
</evidence>
<gene>
    <name evidence="5" type="ORF">SAMN04244553_0600</name>
</gene>
<protein>
    <submittedName>
        <fullName evidence="5">GDSL-like Lipase/Acylhydrolase family protein</fullName>
    </submittedName>
</protein>
<dbReference type="Proteomes" id="UP000219565">
    <property type="component" value="Unassembled WGS sequence"/>
</dbReference>
<accession>A0A285KT82</accession>
<feature type="chain" id="PRO_5012763915" evidence="3">
    <location>
        <begin position="32"/>
        <end position="286"/>
    </location>
</feature>
<feature type="disulfide bond" evidence="2">
    <location>
        <begin position="136"/>
        <end position="146"/>
    </location>
</feature>
<sequence>MTTVRNRSRALAVAAGLLTSLAATMHVPASAAPADGGAAYVALGDSGAATTGVQRFDTSAPLQCARSTANTPKLVAADLGLRLDDRTCSSARIPHLTTGQGPGIAPQFDGLGPNTRLVTVHIGANDTEMTRFVVACHLAGLRGGACADPAWDAAIDAISGAYSTALQRITALAPNAKVFVDGWPLYVRDGGCPELVGLRPEDAATVQRAFDRLNFVVARAAAEHGATYIDTRTPAAGHDMCAPEGVRWFDPLVATETLVPYHPTLTGMRGVADVVVAAVRASGFSG</sequence>
<dbReference type="GO" id="GO:0004806">
    <property type="term" value="F:triacylglycerol lipase activity"/>
    <property type="evidence" value="ECO:0007669"/>
    <property type="project" value="TreeGrafter"/>
</dbReference>
<keyword evidence="6" id="KW-1185">Reference proteome</keyword>
<proteinExistence type="predicted"/>
<dbReference type="PANTHER" id="PTHR37981">
    <property type="entry name" value="LIPASE 2"/>
    <property type="match status" value="1"/>
</dbReference>
<dbReference type="Gene3D" id="3.40.50.1110">
    <property type="entry name" value="SGNH hydrolase"/>
    <property type="match status" value="1"/>
</dbReference>
<feature type="active site" description="Nucleophile" evidence="1">
    <location>
        <position position="46"/>
    </location>
</feature>
<dbReference type="PANTHER" id="PTHR37981:SF1">
    <property type="entry name" value="SGNH HYDROLASE-TYPE ESTERASE DOMAIN-CONTAINING PROTEIN"/>
    <property type="match status" value="1"/>
</dbReference>
<keyword evidence="5" id="KW-0378">Hydrolase</keyword>
<name>A0A285KT82_9NOCA</name>
<dbReference type="CDD" id="cd01823">
    <property type="entry name" value="SEST_like"/>
    <property type="match status" value="1"/>
</dbReference>
<dbReference type="EMBL" id="OBEG01000001">
    <property type="protein sequence ID" value="SNY75872.1"/>
    <property type="molecule type" value="Genomic_DNA"/>
</dbReference>
<dbReference type="Pfam" id="PF13472">
    <property type="entry name" value="Lipase_GDSL_2"/>
    <property type="match status" value="1"/>
</dbReference>
<dbReference type="OrthoDB" id="5503950at2"/>
<keyword evidence="3" id="KW-0732">Signal</keyword>
<dbReference type="InterPro" id="IPR037460">
    <property type="entry name" value="SEST-like"/>
</dbReference>
<feature type="disulfide bond" evidence="2">
    <location>
        <begin position="64"/>
        <end position="88"/>
    </location>
</feature>